<protein>
    <submittedName>
        <fullName evidence="1">Uncharacterized protein</fullName>
    </submittedName>
</protein>
<accession>A0A9X9LKC1</accession>
<dbReference type="AlphaFoldDB" id="A0A9X9LKC1"/>
<evidence type="ECO:0000313" key="2">
    <source>
        <dbReference type="Proteomes" id="UP000269945"/>
    </source>
</evidence>
<reference evidence="1 2" key="1">
    <citation type="submission" date="2018-10" db="EMBL/GenBank/DDBJ databases">
        <authorList>
            <person name="Ekblom R."/>
            <person name="Jareborg N."/>
        </authorList>
    </citation>
    <scope>NUCLEOTIDE SEQUENCE [LARGE SCALE GENOMIC DNA]</scope>
    <source>
        <tissue evidence="1">Muscle</tissue>
    </source>
</reference>
<sequence>HHCSPQGPFCWDWWDEAGAPLSVSRIVTWWYVVKDSGDTNSIVSKQGKLLGMPS</sequence>
<comment type="caution">
    <text evidence="1">The sequence shown here is derived from an EMBL/GenBank/DDBJ whole genome shotgun (WGS) entry which is preliminary data.</text>
</comment>
<name>A0A9X9LKC1_GULGU</name>
<evidence type="ECO:0000313" key="1">
    <source>
        <dbReference type="EMBL" id="VCW70467.1"/>
    </source>
</evidence>
<dbReference type="Proteomes" id="UP000269945">
    <property type="component" value="Unassembled WGS sequence"/>
</dbReference>
<organism evidence="1 2">
    <name type="scientific">Gulo gulo</name>
    <name type="common">Wolverine</name>
    <name type="synonym">Gluton</name>
    <dbReference type="NCBI Taxonomy" id="48420"/>
    <lineage>
        <taxon>Eukaryota</taxon>
        <taxon>Metazoa</taxon>
        <taxon>Chordata</taxon>
        <taxon>Craniata</taxon>
        <taxon>Vertebrata</taxon>
        <taxon>Euteleostomi</taxon>
        <taxon>Mammalia</taxon>
        <taxon>Eutheria</taxon>
        <taxon>Laurasiatheria</taxon>
        <taxon>Carnivora</taxon>
        <taxon>Caniformia</taxon>
        <taxon>Musteloidea</taxon>
        <taxon>Mustelidae</taxon>
        <taxon>Guloninae</taxon>
        <taxon>Gulo</taxon>
    </lineage>
</organism>
<dbReference type="EMBL" id="CYRY02005943">
    <property type="protein sequence ID" value="VCW70467.1"/>
    <property type="molecule type" value="Genomic_DNA"/>
</dbReference>
<proteinExistence type="predicted"/>
<feature type="non-terminal residue" evidence="1">
    <location>
        <position position="1"/>
    </location>
</feature>
<gene>
    <name evidence="1" type="ORF">BN2614_LOCUS1</name>
</gene>
<keyword evidence="2" id="KW-1185">Reference proteome</keyword>